<dbReference type="PATRIC" id="fig|631454.5.peg.3136"/>
<gene>
    <name evidence="14" type="ORF">N177_3176</name>
</gene>
<evidence type="ECO:0000256" key="13">
    <source>
        <dbReference type="SAM" id="SignalP"/>
    </source>
</evidence>
<evidence type="ECO:0000256" key="3">
    <source>
        <dbReference type="ARBA" id="ARBA00022670"/>
    </source>
</evidence>
<evidence type="ECO:0000256" key="4">
    <source>
        <dbReference type="ARBA" id="ARBA00022723"/>
    </source>
</evidence>
<evidence type="ECO:0000313" key="15">
    <source>
        <dbReference type="Proteomes" id="UP000017819"/>
    </source>
</evidence>
<evidence type="ECO:0000256" key="10">
    <source>
        <dbReference type="ARBA" id="ARBA00093448"/>
    </source>
</evidence>
<dbReference type="EMBL" id="AWXZ01000039">
    <property type="protein sequence ID" value="ESR23108.1"/>
    <property type="molecule type" value="Genomic_DNA"/>
</dbReference>
<dbReference type="GO" id="GO:0046872">
    <property type="term" value="F:metal ion binding"/>
    <property type="evidence" value="ECO:0007669"/>
    <property type="project" value="UniProtKB-KW"/>
</dbReference>
<feature type="signal peptide" evidence="13">
    <location>
        <begin position="1"/>
        <end position="28"/>
    </location>
</feature>
<evidence type="ECO:0000313" key="14">
    <source>
        <dbReference type="EMBL" id="ESR23108.1"/>
    </source>
</evidence>
<evidence type="ECO:0000256" key="8">
    <source>
        <dbReference type="ARBA" id="ARBA00023049"/>
    </source>
</evidence>
<dbReference type="PANTHER" id="PTHR37425">
    <property type="match status" value="1"/>
</dbReference>
<keyword evidence="4" id="KW-0479">Metal-binding</keyword>
<protein>
    <recommendedName>
        <fullName evidence="11">Murein endopeptidase K</fullName>
    </recommendedName>
</protein>
<dbReference type="eggNOG" id="COG3108">
    <property type="taxonomic scope" value="Bacteria"/>
</dbReference>
<evidence type="ECO:0000256" key="5">
    <source>
        <dbReference type="ARBA" id="ARBA00022729"/>
    </source>
</evidence>
<evidence type="ECO:0000256" key="6">
    <source>
        <dbReference type="ARBA" id="ARBA00022801"/>
    </source>
</evidence>
<keyword evidence="5 13" id="KW-0732">Signal</keyword>
<comment type="cofactor">
    <cofactor evidence="1">
        <name>Zn(2+)</name>
        <dbReference type="ChEBI" id="CHEBI:29105"/>
    </cofactor>
</comment>
<accession>V4T9A2</accession>
<reference evidence="14 15" key="1">
    <citation type="journal article" date="2014" name="Genome Announc.">
        <title>Draft Genome Sequence of Lutibaculum baratangense Strain AMV1T, Isolated from a Mud Volcano in Andamans, India.</title>
        <authorList>
            <person name="Singh A."/>
            <person name="Sreenivas A."/>
            <person name="Sathyanarayana Reddy G."/>
            <person name="Pinnaka A.K."/>
            <person name="Shivaji S."/>
        </authorList>
    </citation>
    <scope>NUCLEOTIDE SEQUENCE [LARGE SCALE GENOMIC DNA]</scope>
    <source>
        <strain evidence="14 15">AMV1</strain>
    </source>
</reference>
<evidence type="ECO:0000256" key="2">
    <source>
        <dbReference type="ARBA" id="ARBA00004776"/>
    </source>
</evidence>
<proteinExistence type="inferred from homology"/>
<feature type="region of interest" description="Disordered" evidence="12">
    <location>
        <begin position="268"/>
        <end position="312"/>
    </location>
</feature>
<dbReference type="GO" id="GO:0006508">
    <property type="term" value="P:proteolysis"/>
    <property type="evidence" value="ECO:0007669"/>
    <property type="project" value="UniProtKB-KW"/>
</dbReference>
<dbReference type="Proteomes" id="UP000017819">
    <property type="component" value="Unassembled WGS sequence"/>
</dbReference>
<evidence type="ECO:0000256" key="7">
    <source>
        <dbReference type="ARBA" id="ARBA00022833"/>
    </source>
</evidence>
<dbReference type="Pfam" id="PF05951">
    <property type="entry name" value="Peptidase_M15_2"/>
    <property type="match status" value="1"/>
</dbReference>
<organism evidence="14 15">
    <name type="scientific">Lutibaculum baratangense AMV1</name>
    <dbReference type="NCBI Taxonomy" id="631454"/>
    <lineage>
        <taxon>Bacteria</taxon>
        <taxon>Pseudomonadati</taxon>
        <taxon>Pseudomonadota</taxon>
        <taxon>Alphaproteobacteria</taxon>
        <taxon>Hyphomicrobiales</taxon>
        <taxon>Tepidamorphaceae</taxon>
        <taxon>Lutibaculum</taxon>
    </lineage>
</organism>
<dbReference type="InterPro" id="IPR009045">
    <property type="entry name" value="Zn_M74/Hedgehog-like"/>
</dbReference>
<keyword evidence="15" id="KW-1185">Reference proteome</keyword>
<comment type="pathway">
    <text evidence="2">Cell wall biogenesis; cell wall polysaccharide biosynthesis.</text>
</comment>
<keyword evidence="6" id="KW-0378">Hydrolase</keyword>
<feature type="compositionally biased region" description="Low complexity" evidence="12">
    <location>
        <begin position="277"/>
        <end position="312"/>
    </location>
</feature>
<dbReference type="InterPro" id="IPR010275">
    <property type="entry name" value="MepK"/>
</dbReference>
<sequence>MPMRLATALSGLALLLVLSGAFSTPAAAEDRTLTFKQMHTGETLTVTYKRNGRYDQAALKKINYILRDWRRNEATNMDPALMDLIWDVRRKLGTNAPVHVLSGYRSPVTNAALRSRSSGVAQQSQHMRGRALDFFLPGVNLTQLRAAGLREQVGGVGFYPTSGSPFIHLDTGSVRHWPRMSRQQLAKVFPDGKTLHIPSDGRPMDGYQVALAEAERRKSGGGTSSGQTQSRGLFAALGGGRRSSDDPAAPVRASGGRNFFASLFGNAGEEDDEEQATGRAPAARPAPQRTQVAAAPAAPAAAPRQEPAAMQVAAANAPLPPARPERPAPAAAAAEPAEAASAPVVLAANVPMPVARPAMEPALEAAEQPEPAAVAAKLDVPMPPEPPKVDSVLVAAIMPPERPLITSAATPRQPARIEPNIVTALAPAGADARRDLPFDRTFTNGTLTTSVKLVPMDLSVKAIDAVATSATVWRTGNGLGLRHPDQRDLEPLFERASHFVDNRFVPRGPLDYANGFKGAPINHLAVKTIALAGRR</sequence>
<dbReference type="GO" id="GO:0008237">
    <property type="term" value="F:metallopeptidase activity"/>
    <property type="evidence" value="ECO:0007669"/>
    <property type="project" value="UniProtKB-KW"/>
</dbReference>
<dbReference type="SUPFAM" id="SSF55166">
    <property type="entry name" value="Hedgehog/DD-peptidase"/>
    <property type="match status" value="1"/>
</dbReference>
<comment type="caution">
    <text evidence="14">The sequence shown here is derived from an EMBL/GenBank/DDBJ whole genome shotgun (WGS) entry which is preliminary data.</text>
</comment>
<keyword evidence="7" id="KW-0862">Zinc</keyword>
<dbReference type="GO" id="GO:0071555">
    <property type="term" value="P:cell wall organization"/>
    <property type="evidence" value="ECO:0007669"/>
    <property type="project" value="UniProtKB-KW"/>
</dbReference>
<keyword evidence="9" id="KW-0961">Cell wall biogenesis/degradation</keyword>
<evidence type="ECO:0000256" key="9">
    <source>
        <dbReference type="ARBA" id="ARBA00023316"/>
    </source>
</evidence>
<name>V4T9A2_9HYPH</name>
<keyword evidence="8" id="KW-0482">Metalloprotease</keyword>
<evidence type="ECO:0000256" key="1">
    <source>
        <dbReference type="ARBA" id="ARBA00001947"/>
    </source>
</evidence>
<evidence type="ECO:0000256" key="12">
    <source>
        <dbReference type="SAM" id="MobiDB-lite"/>
    </source>
</evidence>
<comment type="similarity">
    <text evidence="10">Belongs to the peptidase M15 family.</text>
</comment>
<dbReference type="STRING" id="631454.N177_3176"/>
<dbReference type="Gene3D" id="3.30.1380.10">
    <property type="match status" value="1"/>
</dbReference>
<keyword evidence="3" id="KW-0645">Protease</keyword>
<dbReference type="CDD" id="cd14844">
    <property type="entry name" value="Zn-DD-carboxypeptidase_like"/>
    <property type="match status" value="1"/>
</dbReference>
<dbReference type="PANTHER" id="PTHR37425:SF1">
    <property type="entry name" value="OUTER MEMBRANE PROTEIN"/>
    <property type="match status" value="1"/>
</dbReference>
<dbReference type="AlphaFoldDB" id="V4T9A2"/>
<evidence type="ECO:0000256" key="11">
    <source>
        <dbReference type="ARBA" id="ARBA00093666"/>
    </source>
</evidence>
<feature type="chain" id="PRO_5004728087" description="Murein endopeptidase K" evidence="13">
    <location>
        <begin position="29"/>
        <end position="535"/>
    </location>
</feature>